<comment type="caution">
    <text evidence="4">The sequence shown here is derived from an EMBL/GenBank/DDBJ whole genome shotgun (WGS) entry which is preliminary data.</text>
</comment>
<protein>
    <recommendedName>
        <fullName evidence="3">Aldos-2-ulose dehydratase beta-propeller domain-containing protein</fullName>
    </recommendedName>
</protein>
<dbReference type="Gene3D" id="2.130.10.130">
    <property type="entry name" value="Integrin alpha, N-terminal"/>
    <property type="match status" value="2"/>
</dbReference>
<keyword evidence="1 2" id="KW-0732">Signal</keyword>
<accession>A0A432MNV9</accession>
<dbReference type="PANTHER" id="PTHR44103:SF1">
    <property type="entry name" value="PROPROTEIN CONVERTASE P"/>
    <property type="match status" value="1"/>
</dbReference>
<proteinExistence type="predicted"/>
<reference evidence="4 5" key="2">
    <citation type="submission" date="2019-01" db="EMBL/GenBank/DDBJ databases">
        <title>Tautonia sociabilis, a novel thermotolerant planctomycete of Isosphaeraceae family, isolated from a 4000 m deep subterranean habitat.</title>
        <authorList>
            <person name="Kovaleva O.L."/>
            <person name="Elcheninov A.G."/>
            <person name="Van Heerden E."/>
            <person name="Toshchakov S.V."/>
            <person name="Novikov A."/>
            <person name="Bonch-Osmolovskaya E.A."/>
            <person name="Kublanov I.V."/>
        </authorList>
    </citation>
    <scope>NUCLEOTIDE SEQUENCE [LARGE SCALE GENOMIC DNA]</scope>
    <source>
        <strain evidence="4 5">GM2012</strain>
    </source>
</reference>
<dbReference type="InterPro" id="IPR028994">
    <property type="entry name" value="Integrin_alpha_N"/>
</dbReference>
<evidence type="ECO:0000313" key="4">
    <source>
        <dbReference type="EMBL" id="RUL89092.1"/>
    </source>
</evidence>
<dbReference type="InterPro" id="IPR054583">
    <property type="entry name" value="Beta-prop_AUDH"/>
</dbReference>
<feature type="domain" description="Aldos-2-ulose dehydratase beta-propeller" evidence="3">
    <location>
        <begin position="120"/>
        <end position="293"/>
    </location>
</feature>
<dbReference type="Pfam" id="PF13517">
    <property type="entry name" value="FG-GAP_3"/>
    <property type="match status" value="1"/>
</dbReference>
<dbReference type="OrthoDB" id="247570at2"/>
<name>A0A432MNV9_9BACT</name>
<gene>
    <name evidence="4" type="ORF">TsocGM_03740</name>
</gene>
<dbReference type="InterPro" id="IPR013517">
    <property type="entry name" value="FG-GAP"/>
</dbReference>
<dbReference type="SUPFAM" id="SSF69318">
    <property type="entry name" value="Integrin alpha N-terminal domain"/>
    <property type="match status" value="1"/>
</dbReference>
<evidence type="ECO:0000256" key="1">
    <source>
        <dbReference type="ARBA" id="ARBA00022729"/>
    </source>
</evidence>
<dbReference type="Pfam" id="PF22301">
    <property type="entry name" value="AUDH_beta_propeller"/>
    <property type="match status" value="1"/>
</dbReference>
<evidence type="ECO:0000259" key="3">
    <source>
        <dbReference type="Pfam" id="PF22301"/>
    </source>
</evidence>
<feature type="signal peptide" evidence="2">
    <location>
        <begin position="1"/>
        <end position="20"/>
    </location>
</feature>
<dbReference type="AlphaFoldDB" id="A0A432MNV9"/>
<organism evidence="4 5">
    <name type="scientific">Tautonia sociabilis</name>
    <dbReference type="NCBI Taxonomy" id="2080755"/>
    <lineage>
        <taxon>Bacteria</taxon>
        <taxon>Pseudomonadati</taxon>
        <taxon>Planctomycetota</taxon>
        <taxon>Planctomycetia</taxon>
        <taxon>Isosphaerales</taxon>
        <taxon>Isosphaeraceae</taxon>
        <taxon>Tautonia</taxon>
    </lineage>
</organism>
<evidence type="ECO:0000256" key="2">
    <source>
        <dbReference type="SAM" id="SignalP"/>
    </source>
</evidence>
<evidence type="ECO:0000313" key="5">
    <source>
        <dbReference type="Proteomes" id="UP000280296"/>
    </source>
</evidence>
<sequence>MLATIATATATATAAASALASIPEFEMQEIDPHAGNVVYAVTVADVNGDGSPDVCALTEDAIVWYENPSWTRHEILKGATQEAAGTERDNVCFAPLDIDGDGDLDFALGADWRPGDTQEGGTLFWARQDGPDDWTLISLGREPTVHRMRWANVKGDERPELVVVPLQGRGTSGPDWGRGNGVRILVFSIPEDPSTDEWPVEVADDSLHTTHNVHPIDLDGDGFDELVVASWEGVFLYERSEDSWSRSKIGAGNQDAEPFKGASEVKVGRLGDGRRYVATIEPWHGFQVVVYARPAGEDGLLSRQVIDEPLRWGHAVWTADLDDDSDQELIIGQRDPNPDGSGNHKGPGLFIYDPVPGSQPLAFEKRVIEDGGVAVEDATAADLDGDGRPELIAGGRATHNVRIYWNRPGPASGGDR</sequence>
<dbReference type="PANTHER" id="PTHR44103">
    <property type="entry name" value="PROPROTEIN CONVERTASE P"/>
    <property type="match status" value="1"/>
</dbReference>
<feature type="chain" id="PRO_5019240641" description="Aldos-2-ulose dehydratase beta-propeller domain-containing protein" evidence="2">
    <location>
        <begin position="21"/>
        <end position="416"/>
    </location>
</feature>
<reference evidence="4 5" key="1">
    <citation type="submission" date="2018-12" db="EMBL/GenBank/DDBJ databases">
        <authorList>
            <person name="Toschakov S.V."/>
        </authorList>
    </citation>
    <scope>NUCLEOTIDE SEQUENCE [LARGE SCALE GENOMIC DNA]</scope>
    <source>
        <strain evidence="4 5">GM2012</strain>
    </source>
</reference>
<dbReference type="EMBL" id="RYZH01000005">
    <property type="protein sequence ID" value="RUL89092.1"/>
    <property type="molecule type" value="Genomic_DNA"/>
</dbReference>
<dbReference type="Proteomes" id="UP000280296">
    <property type="component" value="Unassembled WGS sequence"/>
</dbReference>
<keyword evidence="5" id="KW-1185">Reference proteome</keyword>